<evidence type="ECO:0000313" key="1">
    <source>
        <dbReference type="EMBL" id="RXK05884.1"/>
    </source>
</evidence>
<accession>A0A4Q1ALK0</accession>
<reference evidence="1 2" key="1">
    <citation type="submission" date="2017-10" db="EMBL/GenBank/DDBJ databases">
        <title>Genomics of the genus Arcobacter.</title>
        <authorList>
            <person name="Perez-Cataluna A."/>
            <person name="Figueras M.J."/>
        </authorList>
    </citation>
    <scope>NUCLEOTIDE SEQUENCE [LARGE SCALE GENOMIC DNA]</scope>
    <source>
        <strain evidence="1 2">CECT 8441</strain>
    </source>
</reference>
<evidence type="ECO:0000313" key="2">
    <source>
        <dbReference type="Proteomes" id="UP000289758"/>
    </source>
</evidence>
<gene>
    <name evidence="1" type="ORF">CRV07_07370</name>
</gene>
<dbReference type="Gene3D" id="3.40.50.2000">
    <property type="entry name" value="Glycogen Phosphorylase B"/>
    <property type="match status" value="1"/>
</dbReference>
<organism evidence="1 2">
    <name type="scientific">Halarcobacter ebronensis</name>
    <dbReference type="NCBI Taxonomy" id="1462615"/>
    <lineage>
        <taxon>Bacteria</taxon>
        <taxon>Pseudomonadati</taxon>
        <taxon>Campylobacterota</taxon>
        <taxon>Epsilonproteobacteria</taxon>
        <taxon>Campylobacterales</taxon>
        <taxon>Arcobacteraceae</taxon>
        <taxon>Halarcobacter</taxon>
    </lineage>
</organism>
<dbReference type="RefSeq" id="WP_129087093.1">
    <property type="nucleotide sequence ID" value="NZ_CP053836.1"/>
</dbReference>
<dbReference type="SUPFAM" id="SSF53756">
    <property type="entry name" value="UDP-Glycosyltransferase/glycogen phosphorylase"/>
    <property type="match status" value="1"/>
</dbReference>
<name>A0A4Q1ALK0_9BACT</name>
<dbReference type="AlphaFoldDB" id="A0A4Q1ALK0"/>
<dbReference type="EMBL" id="PDKK01000005">
    <property type="protein sequence ID" value="RXK05884.1"/>
    <property type="molecule type" value="Genomic_DNA"/>
</dbReference>
<evidence type="ECO:0008006" key="3">
    <source>
        <dbReference type="Google" id="ProtNLM"/>
    </source>
</evidence>
<keyword evidence="2" id="KW-1185">Reference proteome</keyword>
<proteinExistence type="predicted"/>
<protein>
    <recommendedName>
        <fullName evidence="3">Glycosyl transferase family 1 domain-containing protein</fullName>
    </recommendedName>
</protein>
<dbReference type="Proteomes" id="UP000289758">
    <property type="component" value="Unassembled WGS sequence"/>
</dbReference>
<dbReference type="OrthoDB" id="9815673at2"/>
<sequence>MNNEQLPIQTQLSNLIQQDFINVASSYSDNNRLNRDYVLTLIQDVSLLKKYKVSYLHNSDFNETMDILKNQLLNSLYPYDIAFVITIDYLQNSENVDFLQKFFVEIFLKTPKELFIDIFFIFNILCGSVKELYGYFLEYIFNNKFLILDENIQIDCLYKAWNLSLQVYHDNEASQFAYNELKHLFQNALNYQKTEVAFWLYYTPLHYFNAGTHRNKHEANQRFQVEIEKPLEKYIKNHIIPKYKITPNKKKVKDSSKKKVAFVMQRIIRHSTVKVLYYLMESLMKEKQDKYEFILYDLAFPESGGSDVVFIKEFEKLGLKYVNLHEKIFNNKSETYSLLEKCIKSREILIEDNIDILIGLHTRVEYMFFYLTRTAPKQIYWYHNSNDYYDVEGIDIRIAHGSTPNNFKFHVFNLLSNYNNDNDKNLEKEIARIKNSFSKNVIVLGSIGRLIKLDNNEYLETIFEIMEKRLNTVYLVCGAGDSTNIKKQVEKRGLSSRFFFIGFVDPKIYIKVIDIYLNTFPESSGESLNEFISKGGVPVILLPKEHPAMQEIFRNEWDKKYERIFAFSKKDYINLAVNLIDNNVIREKLSEENKNRLLQTSLSVKTFESFIDAINK</sequence>
<comment type="caution">
    <text evidence="1">The sequence shown here is derived from an EMBL/GenBank/DDBJ whole genome shotgun (WGS) entry which is preliminary data.</text>
</comment>